<proteinExistence type="predicted"/>
<sequence length="123" mass="13738">MQHQDLEDIRSRNKRVAFSAKEALELKDFIETSIDRGCYFSLDSIIGRNNAEVKKALLDGVIIIRTDMSDVCILFIKMDLGKGIFGGQKSKVMSFTGSSSESSYTPGRVFRNLSAALNRILQL</sequence>
<name>A0ABT5YG16_9GAMM</name>
<organism evidence="1 2">
    <name type="scientific">Marinobacter iranensis</name>
    <dbReference type="NCBI Taxonomy" id="2962607"/>
    <lineage>
        <taxon>Bacteria</taxon>
        <taxon>Pseudomonadati</taxon>
        <taxon>Pseudomonadota</taxon>
        <taxon>Gammaproteobacteria</taxon>
        <taxon>Pseudomonadales</taxon>
        <taxon>Marinobacteraceae</taxon>
        <taxon>Marinobacter</taxon>
    </lineage>
</organism>
<comment type="caution">
    <text evidence="1">The sequence shown here is derived from an EMBL/GenBank/DDBJ whole genome shotgun (WGS) entry which is preliminary data.</text>
</comment>
<evidence type="ECO:0000313" key="2">
    <source>
        <dbReference type="Proteomes" id="UP001143391"/>
    </source>
</evidence>
<reference evidence="1" key="1">
    <citation type="submission" date="2022-07" db="EMBL/GenBank/DDBJ databases">
        <title>Marinobacter iranensis a new bacterium isolate from a hipersaline lake in Iran.</title>
        <authorList>
            <person name="Mohammad A.M.A."/>
            <person name="Cristina S.-P."/>
            <person name="Antonio V."/>
        </authorList>
    </citation>
    <scope>NUCLEOTIDE SEQUENCE</scope>
    <source>
        <strain evidence="1">71-i</strain>
    </source>
</reference>
<gene>
    <name evidence="1" type="ORF">NLU14_20645</name>
</gene>
<protein>
    <submittedName>
        <fullName evidence="1">Uncharacterized protein</fullName>
    </submittedName>
</protein>
<accession>A0ABT5YG16</accession>
<keyword evidence="2" id="KW-1185">Reference proteome</keyword>
<dbReference type="EMBL" id="JANCMW010000018">
    <property type="protein sequence ID" value="MDF0752641.1"/>
    <property type="molecule type" value="Genomic_DNA"/>
</dbReference>
<dbReference type="RefSeq" id="WP_275710157.1">
    <property type="nucleotide sequence ID" value="NZ_JANCMW010000018.1"/>
</dbReference>
<evidence type="ECO:0000313" key="1">
    <source>
        <dbReference type="EMBL" id="MDF0752641.1"/>
    </source>
</evidence>
<dbReference type="Proteomes" id="UP001143391">
    <property type="component" value="Unassembled WGS sequence"/>
</dbReference>